<sequence length="591" mass="63402">MRFATTSFLSVTLGLLVSFIQISVAAQGPIVSLKQGSFQGNATGEIVKFLGMPFAAPPIGNLRFAPPQPPLSSQGVQQATSFGAACFQQSPGTAQILNVSVSTILPHPAVVSEDCLFINVVKPAQIPAGKKLPVVFWIYGGKWGCIDDALKVHHFPGGFQTGDSASNPGDTVVARSIALGEPVVYVSANYRLNVFGFLQGKEAKAAGLGNIGLRDQRIALHWVQKNIAAFGGDPKKVTIWGESAGAISVSFQMLANDGNTNGLFRGAFMESGSPFQLRNITTNQQFFDQLVMDVGCTGSSDLIGCLRTIPFDNLGAAVNKSPNVWSFTSLTLIWGPTIDGNVIKRAPQESLLKGLYAKVPFVTGDCDDEGTTFSFGNKNITTNDEYLSYIKSNYLPGISDDQLALVADAYPEDPTQGSPFGSGTANALTPQFKRISAIQSDLFFQAPRRFFLKLASKTQPTFAFLIQYPAYKRGKATPYLGAYHSSDIPEFYGSGASPDYIGTDALGKESSRSQPSATHHSSVNFANALNPNTHNPKSLLSSVNWDLWGSSTSAPPLLTFFDPAPSVNITFDNFRVDQINLLTEVTLKLFG</sequence>
<gene>
    <name evidence="5" type="ORF">LACBIDRAFT_315343</name>
</gene>
<dbReference type="InterPro" id="IPR019826">
    <property type="entry name" value="Carboxylesterase_B_AS"/>
</dbReference>
<dbReference type="Proteomes" id="UP000001194">
    <property type="component" value="Unassembled WGS sequence"/>
</dbReference>
<evidence type="ECO:0000259" key="4">
    <source>
        <dbReference type="Pfam" id="PF00135"/>
    </source>
</evidence>
<dbReference type="KEGG" id="lbc:LACBIDRAFT_315343"/>
<evidence type="ECO:0000313" key="6">
    <source>
        <dbReference type="Proteomes" id="UP000001194"/>
    </source>
</evidence>
<dbReference type="OrthoDB" id="408631at2759"/>
<feature type="signal peptide" evidence="3">
    <location>
        <begin position="1"/>
        <end position="25"/>
    </location>
</feature>
<dbReference type="InterPro" id="IPR050309">
    <property type="entry name" value="Type-B_Carboxylest/Lipase"/>
</dbReference>
<dbReference type="ESTHER" id="lacbs-b0d263">
    <property type="family name" value="Fungal_carboxylesterase_lipase"/>
</dbReference>
<dbReference type="PROSITE" id="PS00122">
    <property type="entry name" value="CARBOXYLESTERASE_B_1"/>
    <property type="match status" value="1"/>
</dbReference>
<dbReference type="RefSeq" id="XP_001878350.1">
    <property type="nucleotide sequence ID" value="XM_001878315.1"/>
</dbReference>
<dbReference type="SUPFAM" id="SSF53474">
    <property type="entry name" value="alpha/beta-Hydrolases"/>
    <property type="match status" value="1"/>
</dbReference>
<evidence type="ECO:0000256" key="1">
    <source>
        <dbReference type="ARBA" id="ARBA00005964"/>
    </source>
</evidence>
<name>B0D263_LACBS</name>
<evidence type="ECO:0000313" key="5">
    <source>
        <dbReference type="EMBL" id="EDR11049.1"/>
    </source>
</evidence>
<dbReference type="InterPro" id="IPR002018">
    <property type="entry name" value="CarbesteraseB"/>
</dbReference>
<dbReference type="Pfam" id="PF00135">
    <property type="entry name" value="COesterase"/>
    <property type="match status" value="1"/>
</dbReference>
<dbReference type="EMBL" id="DS547096">
    <property type="protein sequence ID" value="EDR11049.1"/>
    <property type="molecule type" value="Genomic_DNA"/>
</dbReference>
<dbReference type="EC" id="3.1.1.-" evidence="3"/>
<protein>
    <recommendedName>
        <fullName evidence="3">Carboxylic ester hydrolase</fullName>
        <ecNumber evidence="3">3.1.1.-</ecNumber>
    </recommendedName>
</protein>
<dbReference type="PANTHER" id="PTHR11559">
    <property type="entry name" value="CARBOXYLESTERASE"/>
    <property type="match status" value="1"/>
</dbReference>
<dbReference type="GO" id="GO:0016787">
    <property type="term" value="F:hydrolase activity"/>
    <property type="evidence" value="ECO:0007669"/>
    <property type="project" value="UniProtKB-KW"/>
</dbReference>
<dbReference type="Gene3D" id="3.40.50.1820">
    <property type="entry name" value="alpha/beta hydrolase"/>
    <property type="match status" value="1"/>
</dbReference>
<comment type="similarity">
    <text evidence="1 3">Belongs to the type-B carboxylesterase/lipase family.</text>
</comment>
<feature type="domain" description="Carboxylesterase type B" evidence="4">
    <location>
        <begin position="28"/>
        <end position="545"/>
    </location>
</feature>
<dbReference type="PROSITE" id="PS00941">
    <property type="entry name" value="CARBOXYLESTERASE_B_2"/>
    <property type="match status" value="1"/>
</dbReference>
<keyword evidence="2 3" id="KW-0378">Hydrolase</keyword>
<accession>B0D263</accession>
<dbReference type="AlphaFoldDB" id="B0D263"/>
<dbReference type="GeneID" id="6074216"/>
<evidence type="ECO:0000256" key="3">
    <source>
        <dbReference type="RuleBase" id="RU361235"/>
    </source>
</evidence>
<dbReference type="InParanoid" id="B0D263"/>
<evidence type="ECO:0000256" key="2">
    <source>
        <dbReference type="ARBA" id="ARBA00022801"/>
    </source>
</evidence>
<reference evidence="5 6" key="1">
    <citation type="journal article" date="2008" name="Nature">
        <title>The genome of Laccaria bicolor provides insights into mycorrhizal symbiosis.</title>
        <authorList>
            <person name="Martin F."/>
            <person name="Aerts A."/>
            <person name="Ahren D."/>
            <person name="Brun A."/>
            <person name="Danchin E.G.J."/>
            <person name="Duchaussoy F."/>
            <person name="Gibon J."/>
            <person name="Kohler A."/>
            <person name="Lindquist E."/>
            <person name="Pereda V."/>
            <person name="Salamov A."/>
            <person name="Shapiro H.J."/>
            <person name="Wuyts J."/>
            <person name="Blaudez D."/>
            <person name="Buee M."/>
            <person name="Brokstein P."/>
            <person name="Canbaeck B."/>
            <person name="Cohen D."/>
            <person name="Courty P.E."/>
            <person name="Coutinho P.M."/>
            <person name="Delaruelle C."/>
            <person name="Detter J.C."/>
            <person name="Deveau A."/>
            <person name="DiFazio S."/>
            <person name="Duplessis S."/>
            <person name="Fraissinet-Tachet L."/>
            <person name="Lucic E."/>
            <person name="Frey-Klett P."/>
            <person name="Fourrey C."/>
            <person name="Feussner I."/>
            <person name="Gay G."/>
            <person name="Grimwood J."/>
            <person name="Hoegger P.J."/>
            <person name="Jain P."/>
            <person name="Kilaru S."/>
            <person name="Labbe J."/>
            <person name="Lin Y.C."/>
            <person name="Legue V."/>
            <person name="Le Tacon F."/>
            <person name="Marmeisse R."/>
            <person name="Melayah D."/>
            <person name="Montanini B."/>
            <person name="Muratet M."/>
            <person name="Nehls U."/>
            <person name="Niculita-Hirzel H."/>
            <person name="Oudot-Le Secq M.P."/>
            <person name="Peter M."/>
            <person name="Quesneville H."/>
            <person name="Rajashekar B."/>
            <person name="Reich M."/>
            <person name="Rouhier N."/>
            <person name="Schmutz J."/>
            <person name="Yin T."/>
            <person name="Chalot M."/>
            <person name="Henrissat B."/>
            <person name="Kuees U."/>
            <person name="Lucas S."/>
            <person name="Van de Peer Y."/>
            <person name="Podila G.K."/>
            <person name="Polle A."/>
            <person name="Pukkila P.J."/>
            <person name="Richardson P.M."/>
            <person name="Rouze P."/>
            <person name="Sanders I.R."/>
            <person name="Stajich J.E."/>
            <person name="Tunlid A."/>
            <person name="Tuskan G."/>
            <person name="Grigoriev I.V."/>
        </authorList>
    </citation>
    <scope>NUCLEOTIDE SEQUENCE [LARGE SCALE GENOMIC DNA]</scope>
    <source>
        <strain evidence="6">S238N-H82 / ATCC MYA-4686</strain>
    </source>
</reference>
<proteinExistence type="inferred from homology"/>
<dbReference type="InterPro" id="IPR019819">
    <property type="entry name" value="Carboxylesterase_B_CS"/>
</dbReference>
<dbReference type="FunCoup" id="B0D263">
    <property type="interactions" value="2"/>
</dbReference>
<dbReference type="HOGENOM" id="CLU_006586_10_6_1"/>
<dbReference type="STRING" id="486041.B0D263"/>
<keyword evidence="3" id="KW-0732">Signal</keyword>
<dbReference type="InterPro" id="IPR029058">
    <property type="entry name" value="AB_hydrolase_fold"/>
</dbReference>
<organism evidence="6">
    <name type="scientific">Laccaria bicolor (strain S238N-H82 / ATCC MYA-4686)</name>
    <name type="common">Bicoloured deceiver</name>
    <name type="synonym">Laccaria laccata var. bicolor</name>
    <dbReference type="NCBI Taxonomy" id="486041"/>
    <lineage>
        <taxon>Eukaryota</taxon>
        <taxon>Fungi</taxon>
        <taxon>Dikarya</taxon>
        <taxon>Basidiomycota</taxon>
        <taxon>Agaricomycotina</taxon>
        <taxon>Agaricomycetes</taxon>
        <taxon>Agaricomycetidae</taxon>
        <taxon>Agaricales</taxon>
        <taxon>Agaricineae</taxon>
        <taxon>Hydnangiaceae</taxon>
        <taxon>Laccaria</taxon>
    </lineage>
</organism>
<feature type="chain" id="PRO_5005122325" description="Carboxylic ester hydrolase" evidence="3">
    <location>
        <begin position="26"/>
        <end position="591"/>
    </location>
</feature>
<keyword evidence="6" id="KW-1185">Reference proteome</keyword>